<dbReference type="Gene3D" id="3.30.530.20">
    <property type="match status" value="1"/>
</dbReference>
<dbReference type="InterPro" id="IPR019587">
    <property type="entry name" value="Polyketide_cyclase/dehydratase"/>
</dbReference>
<evidence type="ECO:0000313" key="2">
    <source>
        <dbReference type="Proteomes" id="UP000481153"/>
    </source>
</evidence>
<dbReference type="Pfam" id="PF10604">
    <property type="entry name" value="Polyketide_cyc2"/>
    <property type="match status" value="1"/>
</dbReference>
<name>A0A6G0XGZ7_9STRA</name>
<proteinExistence type="predicted"/>
<dbReference type="EMBL" id="VJMJ01000064">
    <property type="protein sequence ID" value="KAF0739399.1"/>
    <property type="molecule type" value="Genomic_DNA"/>
</dbReference>
<evidence type="ECO:0000313" key="1">
    <source>
        <dbReference type="EMBL" id="KAF0739399.1"/>
    </source>
</evidence>
<dbReference type="Proteomes" id="UP000481153">
    <property type="component" value="Unassembled WGS sequence"/>
</dbReference>
<dbReference type="SUPFAM" id="SSF55961">
    <property type="entry name" value="Bet v1-like"/>
    <property type="match status" value="1"/>
</dbReference>
<sequence>MSFFTSFDSYKTTRINASSAKVFIVLKRVEQWPNWDVDLERVELSTPPTAPLNETKGTLHMKNYGGGQHPFAIQNVVENSNLEYQCKLPGVISDWYWTWKETEDGHVDMKMGVRVHGGAALLWRAALAPFLGGALDACLKNLKSLAEEGKVDGKDLSHLYQ</sequence>
<comment type="caution">
    <text evidence="1">The sequence shown here is derived from an EMBL/GenBank/DDBJ whole genome shotgun (WGS) entry which is preliminary data.</text>
</comment>
<accession>A0A6G0XGZ7</accession>
<dbReference type="AlphaFoldDB" id="A0A6G0XGZ7"/>
<dbReference type="InterPro" id="IPR023393">
    <property type="entry name" value="START-like_dom_sf"/>
</dbReference>
<organism evidence="1 2">
    <name type="scientific">Aphanomyces euteiches</name>
    <dbReference type="NCBI Taxonomy" id="100861"/>
    <lineage>
        <taxon>Eukaryota</taxon>
        <taxon>Sar</taxon>
        <taxon>Stramenopiles</taxon>
        <taxon>Oomycota</taxon>
        <taxon>Saprolegniomycetes</taxon>
        <taxon>Saprolegniales</taxon>
        <taxon>Verrucalvaceae</taxon>
        <taxon>Aphanomyces</taxon>
    </lineage>
</organism>
<keyword evidence="2" id="KW-1185">Reference proteome</keyword>
<dbReference type="VEuPathDB" id="FungiDB:AeMF1_016846"/>
<gene>
    <name evidence="1" type="ORF">Ae201684_004968</name>
</gene>
<protein>
    <recommendedName>
        <fullName evidence="3">Coenzyme Q-binding protein COQ10 START domain-containing protein</fullName>
    </recommendedName>
</protein>
<evidence type="ECO:0008006" key="3">
    <source>
        <dbReference type="Google" id="ProtNLM"/>
    </source>
</evidence>
<reference evidence="1 2" key="1">
    <citation type="submission" date="2019-07" db="EMBL/GenBank/DDBJ databases">
        <title>Genomics analysis of Aphanomyces spp. identifies a new class of oomycete effector associated with host adaptation.</title>
        <authorList>
            <person name="Gaulin E."/>
        </authorList>
    </citation>
    <scope>NUCLEOTIDE SEQUENCE [LARGE SCALE GENOMIC DNA]</scope>
    <source>
        <strain evidence="1 2">ATCC 201684</strain>
    </source>
</reference>